<evidence type="ECO:0000313" key="2">
    <source>
        <dbReference type="Proteomes" id="UP000199155"/>
    </source>
</evidence>
<accession>A0A1G8W874</accession>
<reference evidence="1 2" key="1">
    <citation type="submission" date="2016-10" db="EMBL/GenBank/DDBJ databases">
        <authorList>
            <person name="de Groot N.N."/>
        </authorList>
    </citation>
    <scope>NUCLEOTIDE SEQUENCE [LARGE SCALE GENOMIC DNA]</scope>
    <source>
        <strain evidence="1 2">CGMCC 4.5727</strain>
    </source>
</reference>
<keyword evidence="2" id="KW-1185">Reference proteome</keyword>
<dbReference type="OrthoDB" id="3536000at2"/>
<dbReference type="Proteomes" id="UP000199155">
    <property type="component" value="Unassembled WGS sequence"/>
</dbReference>
<dbReference type="STRING" id="417292.SAMN05421806_102300"/>
<organism evidence="1 2">
    <name type="scientific">Streptomyces indicus</name>
    <dbReference type="NCBI Taxonomy" id="417292"/>
    <lineage>
        <taxon>Bacteria</taxon>
        <taxon>Bacillati</taxon>
        <taxon>Actinomycetota</taxon>
        <taxon>Actinomycetes</taxon>
        <taxon>Kitasatosporales</taxon>
        <taxon>Streptomycetaceae</taxon>
        <taxon>Streptomyces</taxon>
    </lineage>
</organism>
<sequence length="142" mass="15285">MTPVLPDVDELVRAALTAGLPAGTSVFTLWPDDWPQRLPLVVARRVAGAAPDPRGLDAAVVDVQCAAADRRTAHRLARQVRAVLFDACAAQFAHPEAEGYLSRFAAEPSGPAEIRDTFPTPGADLFRFQATYRITARPLPPT</sequence>
<gene>
    <name evidence="1" type="ORF">SAMN05421806_102300</name>
</gene>
<dbReference type="AlphaFoldDB" id="A0A1G8W874"/>
<proteinExistence type="predicted"/>
<dbReference type="EMBL" id="FNFF01000002">
    <property type="protein sequence ID" value="SDJ74502.1"/>
    <property type="molecule type" value="Genomic_DNA"/>
</dbReference>
<evidence type="ECO:0000313" key="1">
    <source>
        <dbReference type="EMBL" id="SDJ74502.1"/>
    </source>
</evidence>
<protein>
    <submittedName>
        <fullName evidence="1">Uncharacterized protein</fullName>
    </submittedName>
</protein>
<dbReference type="RefSeq" id="WP_093608070.1">
    <property type="nucleotide sequence ID" value="NZ_FNFF01000002.1"/>
</dbReference>
<name>A0A1G8W874_9ACTN</name>